<accession>A0A1Q8QNA3</accession>
<dbReference type="Pfam" id="PF01228">
    <property type="entry name" value="Gly_radical"/>
    <property type="match status" value="1"/>
</dbReference>
<dbReference type="InterPro" id="IPR010098">
    <property type="entry name" value="PFL2/GDeHydtase_fam"/>
</dbReference>
<dbReference type="GO" id="GO:0016829">
    <property type="term" value="F:lyase activity"/>
    <property type="evidence" value="ECO:0007669"/>
    <property type="project" value="UniProtKB-KW"/>
</dbReference>
<dbReference type="InterPro" id="IPR051215">
    <property type="entry name" value="GRE"/>
</dbReference>
<keyword evidence="1 3" id="KW-0556">Organic radical</keyword>
<dbReference type="STRING" id="1888891.DSOL_3893"/>
<evidence type="ECO:0000313" key="6">
    <source>
        <dbReference type="EMBL" id="OLN28816.1"/>
    </source>
</evidence>
<dbReference type="PROSITE" id="PS51149">
    <property type="entry name" value="GLY_RADICAL_2"/>
    <property type="match status" value="1"/>
</dbReference>
<name>A0A1Q8QNA3_9FIRM</name>
<dbReference type="RefSeq" id="WP_075366310.1">
    <property type="nucleotide sequence ID" value="NZ_MLBF01000039.1"/>
</dbReference>
<gene>
    <name evidence="6" type="ORF">DSOL_3893</name>
</gene>
<dbReference type="InterPro" id="IPR001150">
    <property type="entry name" value="Gly_radical"/>
</dbReference>
<dbReference type="InterPro" id="IPR004184">
    <property type="entry name" value="PFL_dom"/>
</dbReference>
<organism evidence="6 7">
    <name type="scientific">Desulfosporosinus metallidurans</name>
    <dbReference type="NCBI Taxonomy" id="1888891"/>
    <lineage>
        <taxon>Bacteria</taxon>
        <taxon>Bacillati</taxon>
        <taxon>Bacillota</taxon>
        <taxon>Clostridia</taxon>
        <taxon>Eubacteriales</taxon>
        <taxon>Desulfitobacteriaceae</taxon>
        <taxon>Desulfosporosinus</taxon>
    </lineage>
</organism>
<dbReference type="Gene3D" id="3.20.70.20">
    <property type="match status" value="1"/>
</dbReference>
<keyword evidence="2 6" id="KW-0456">Lyase</keyword>
<dbReference type="OrthoDB" id="9803969at2"/>
<keyword evidence="6" id="KW-0670">Pyruvate</keyword>
<evidence type="ECO:0000256" key="1">
    <source>
        <dbReference type="ARBA" id="ARBA00022818"/>
    </source>
</evidence>
<dbReference type="PANTHER" id="PTHR43641:SF2">
    <property type="entry name" value="DEHYDRATASE YBIW-RELATED"/>
    <property type="match status" value="1"/>
</dbReference>
<feature type="domain" description="Glycine radical" evidence="4">
    <location>
        <begin position="674"/>
        <end position="795"/>
    </location>
</feature>
<evidence type="ECO:0000259" key="5">
    <source>
        <dbReference type="PROSITE" id="PS51554"/>
    </source>
</evidence>
<dbReference type="EMBL" id="MLBF01000039">
    <property type="protein sequence ID" value="OLN28816.1"/>
    <property type="molecule type" value="Genomic_DNA"/>
</dbReference>
<comment type="caution">
    <text evidence="6">The sequence shown here is derived from an EMBL/GenBank/DDBJ whole genome shotgun (WGS) entry which is preliminary data.</text>
</comment>
<evidence type="ECO:0000313" key="7">
    <source>
        <dbReference type="Proteomes" id="UP000186102"/>
    </source>
</evidence>
<evidence type="ECO:0000256" key="3">
    <source>
        <dbReference type="PROSITE-ProRule" id="PRU00493"/>
    </source>
</evidence>
<dbReference type="Proteomes" id="UP000186102">
    <property type="component" value="Unassembled WGS sequence"/>
</dbReference>
<dbReference type="SUPFAM" id="SSF51998">
    <property type="entry name" value="PFL-like glycyl radical enzymes"/>
    <property type="match status" value="1"/>
</dbReference>
<evidence type="ECO:0000256" key="2">
    <source>
        <dbReference type="ARBA" id="ARBA00023239"/>
    </source>
</evidence>
<feature type="domain" description="PFL" evidence="5">
    <location>
        <begin position="12"/>
        <end position="667"/>
    </location>
</feature>
<proteinExistence type="predicted"/>
<dbReference type="NCBIfam" id="TIGR01774">
    <property type="entry name" value="PFL2-3"/>
    <property type="match status" value="1"/>
</dbReference>
<dbReference type="AlphaFoldDB" id="A0A1Q8QNA3"/>
<protein>
    <submittedName>
        <fullName evidence="6">Pyruvate formate-lyase</fullName>
    </submittedName>
</protein>
<dbReference type="PROSITE" id="PS51554">
    <property type="entry name" value="PFL"/>
    <property type="match status" value="1"/>
</dbReference>
<feature type="modified residue" description="Glycine radical" evidence="3">
    <location>
        <position position="770"/>
    </location>
</feature>
<sequence length="798" mass="89893">MSQTAQQPKYMERVNRLKSRVLGTQPEMDLENARILTEGFREAEGEPLVVRKAKAFRRQCQEKTVTIWDDELIVGNPGSKMRAGILCADTCWSVLNNELETINERHYDPFYLKPEDRKIFEDEIRPFWKGKSTYEEWLVQIPDDTRELRDNGVIYIDRKAVRGWGETTAGYEWLIREGVSGILNVVEKRKSELDITIPGDYEKDYYLKSLMIVGEGMISLGERYALQAEHLAARENEAQRKKELLEIAEICHHVPAHPARTFREALQSFYFYQISIFMEQNAASYNPGRMDQYLWPYYKADLEAGRITPDEAQELLDCLWVKFSEPCLFQDAVTAEFAAGYPMFQNVCVGGVDDTGRNAVNDLSYMILKATMDVQLYQPSLSARYSLAKNPNSFLRKVVELIRLGTGFPAFHNDDVGIKMLMNKGIPLKEAFNWNPCGCVETNLEGRLRQYTALADINLGSIIEFALLDGKNRKSGHYISTRTGNPIEFKTFEEFLSAVKKQIEYATRAVVKGSHVIDEICMNRPSPALSFTFKECIEKGTDYAWGGAKYNVGNGIILIGVADLINSITAVQHIVYETKQASMAELLDALEHDFQGYDEIRKLCLEAPKYGNDDPIVDDVAGDMFTFIADEIEKYSSKFGRMTPGILPVSGNTPFGLEVGALPSGRHAWRPLADGVSPSGGTDFHGPSSVLKSVANIPHARFVQGTLLNMKVEPEMLSTENGITQMMALLKSMCSLGVYHVQFNVIDQDKLIRAQKNPEEYKGLLVRVAGYTAYFVELGKDVQDEIIGRTVQHGISVG</sequence>
<dbReference type="Pfam" id="PF02901">
    <property type="entry name" value="PFL-like"/>
    <property type="match status" value="1"/>
</dbReference>
<reference evidence="6 7" key="1">
    <citation type="submission" date="2016-09" db="EMBL/GenBank/DDBJ databases">
        <title>Complete genome of Desulfosporosinus sp. OL.</title>
        <authorList>
            <person name="Mardanov A."/>
            <person name="Beletsky A."/>
            <person name="Panova A."/>
            <person name="Karnachuk O."/>
            <person name="Ravin N."/>
        </authorList>
    </citation>
    <scope>NUCLEOTIDE SEQUENCE [LARGE SCALE GENOMIC DNA]</scope>
    <source>
        <strain evidence="6 7">OL</strain>
    </source>
</reference>
<dbReference type="GO" id="GO:0005829">
    <property type="term" value="C:cytosol"/>
    <property type="evidence" value="ECO:0007669"/>
    <property type="project" value="TreeGrafter"/>
</dbReference>
<dbReference type="PANTHER" id="PTHR43641">
    <property type="entry name" value="FORMATE ACETYLTRANSFERASE 3-RELATED"/>
    <property type="match status" value="1"/>
</dbReference>
<keyword evidence="7" id="KW-1185">Reference proteome</keyword>
<evidence type="ECO:0000259" key="4">
    <source>
        <dbReference type="PROSITE" id="PS51149"/>
    </source>
</evidence>